<dbReference type="Proteomes" id="UP000050794">
    <property type="component" value="Unassembled WGS sequence"/>
</dbReference>
<protein>
    <submittedName>
        <fullName evidence="2">4HBT domain-containing protein</fullName>
    </submittedName>
</protein>
<evidence type="ECO:0000313" key="1">
    <source>
        <dbReference type="Proteomes" id="UP000050794"/>
    </source>
</evidence>
<sequence length="219" mass="24806">LTNTEIKSFSSETFKKKLFIAALYEIFGKEFAEFLREDLDTTNQDRAELMTSGVNKSPLMTSSVTRSKLVTSGITQQQFRNAIQQPEILSFCLPIIECYPIFRRSRNPVIQLLSGESLGIESLACNTIGGCLFDHSMCSYRNSNFARKGIFRMVSVMNQRFVQAIVPPGGTAILEAETRFPEERVILFDLLEFTEGETLSVCCLKPQNFPRGKFVFFSF</sequence>
<dbReference type="AlphaFoldDB" id="A0A183VDU4"/>
<evidence type="ECO:0000313" key="2">
    <source>
        <dbReference type="WBParaSite" id="TCNE_0001891801-mRNA-1"/>
    </source>
</evidence>
<organism evidence="1 2">
    <name type="scientific">Toxocara canis</name>
    <name type="common">Canine roundworm</name>
    <dbReference type="NCBI Taxonomy" id="6265"/>
    <lineage>
        <taxon>Eukaryota</taxon>
        <taxon>Metazoa</taxon>
        <taxon>Ecdysozoa</taxon>
        <taxon>Nematoda</taxon>
        <taxon>Chromadorea</taxon>
        <taxon>Rhabditida</taxon>
        <taxon>Spirurina</taxon>
        <taxon>Ascaridomorpha</taxon>
        <taxon>Ascaridoidea</taxon>
        <taxon>Toxocaridae</taxon>
        <taxon>Toxocara</taxon>
    </lineage>
</organism>
<keyword evidence="1" id="KW-1185">Reference proteome</keyword>
<dbReference type="WBParaSite" id="TCNE_0001891801-mRNA-1">
    <property type="protein sequence ID" value="TCNE_0001891801-mRNA-1"/>
    <property type="gene ID" value="TCNE_0001891801"/>
</dbReference>
<proteinExistence type="predicted"/>
<accession>A0A183VDU4</accession>
<reference evidence="2" key="1">
    <citation type="submission" date="2016-06" db="UniProtKB">
        <authorList>
            <consortium name="WormBaseParasite"/>
        </authorList>
    </citation>
    <scope>IDENTIFICATION</scope>
</reference>
<name>A0A183VDU4_TOXCA</name>